<organism evidence="2 3">
    <name type="scientific">Saccharopolyspora erythraea</name>
    <name type="common">Streptomyces erythraeus</name>
    <dbReference type="NCBI Taxonomy" id="1836"/>
    <lineage>
        <taxon>Bacteria</taxon>
        <taxon>Bacillati</taxon>
        <taxon>Actinomycetota</taxon>
        <taxon>Actinomycetes</taxon>
        <taxon>Pseudonocardiales</taxon>
        <taxon>Pseudonocardiaceae</taxon>
        <taxon>Saccharopolyspora</taxon>
    </lineage>
</organism>
<proteinExistence type="predicted"/>
<comment type="caution">
    <text evidence="2">The sequence shown here is derived from an EMBL/GenBank/DDBJ whole genome shotgun (WGS) entry which is preliminary data.</text>
</comment>
<protein>
    <submittedName>
        <fullName evidence="2">Uncharacterized protein</fullName>
    </submittedName>
</protein>
<feature type="compositionally biased region" description="Low complexity" evidence="1">
    <location>
        <begin position="107"/>
        <end position="117"/>
    </location>
</feature>
<evidence type="ECO:0000313" key="3">
    <source>
        <dbReference type="Proteomes" id="UP001500729"/>
    </source>
</evidence>
<reference evidence="3" key="1">
    <citation type="journal article" date="2019" name="Int. J. Syst. Evol. Microbiol.">
        <title>The Global Catalogue of Microorganisms (GCM) 10K type strain sequencing project: providing services to taxonomists for standard genome sequencing and annotation.</title>
        <authorList>
            <consortium name="The Broad Institute Genomics Platform"/>
            <consortium name="The Broad Institute Genome Sequencing Center for Infectious Disease"/>
            <person name="Wu L."/>
            <person name="Ma J."/>
        </authorList>
    </citation>
    <scope>NUCLEOTIDE SEQUENCE [LARGE SCALE GENOMIC DNA]</scope>
    <source>
        <strain evidence="3">JCM 10303</strain>
    </source>
</reference>
<evidence type="ECO:0000313" key="2">
    <source>
        <dbReference type="EMBL" id="GAA0514751.1"/>
    </source>
</evidence>
<evidence type="ECO:0000256" key="1">
    <source>
        <dbReference type="SAM" id="MobiDB-lite"/>
    </source>
</evidence>
<keyword evidence="3" id="KW-1185">Reference proteome</keyword>
<sequence length="193" mass="18125">MGVVESAGGSGSDGRVGSLGCVLSPGWVGCVVSPGCEVSDGWVGSLGCVVPLGAEVCAGCVVVLGFEVAVGRDVVGSSAPVAGSSVRPDRWDGVGAASGVEVTAAATGAPARSAAEPDSGAPGCAERGGAGTSASAWNGTPGSGCEAVEYCDSASSDPGPSAPTTSTLHSATTAYPITRGGVAACGAPLPSAL</sequence>
<gene>
    <name evidence="2" type="ORF">GCM10009533_12150</name>
</gene>
<feature type="region of interest" description="Disordered" evidence="1">
    <location>
        <begin position="107"/>
        <end position="138"/>
    </location>
</feature>
<dbReference type="RefSeq" id="WP_009946266.1">
    <property type="nucleotide sequence ID" value="NZ_BAAAGS010000005.1"/>
</dbReference>
<dbReference type="Proteomes" id="UP001500729">
    <property type="component" value="Unassembled WGS sequence"/>
</dbReference>
<accession>A0ABP3M7A3</accession>
<dbReference type="EMBL" id="BAAAGS010000005">
    <property type="protein sequence ID" value="GAA0514751.1"/>
    <property type="molecule type" value="Genomic_DNA"/>
</dbReference>
<name>A0ABP3M7A3_SACER</name>